<name>A0ABD5W6R5_9EURY</name>
<dbReference type="InterPro" id="IPR002403">
    <property type="entry name" value="Cyt_P450_E_grp-IV"/>
</dbReference>
<dbReference type="RefSeq" id="WP_267161113.1">
    <property type="nucleotide sequence ID" value="NZ_CP112972.1"/>
</dbReference>
<keyword evidence="5" id="KW-1185">Reference proteome</keyword>
<dbReference type="InterPro" id="IPR050121">
    <property type="entry name" value="Cytochrome_P450_monoxygenase"/>
</dbReference>
<organism evidence="4 5">
    <name type="scientific">Halovenus salina</name>
    <dbReference type="NCBI Taxonomy" id="1510225"/>
    <lineage>
        <taxon>Archaea</taxon>
        <taxon>Methanobacteriati</taxon>
        <taxon>Methanobacteriota</taxon>
        <taxon>Stenosarchaea group</taxon>
        <taxon>Halobacteria</taxon>
        <taxon>Halobacteriales</taxon>
        <taxon>Haloarculaceae</taxon>
        <taxon>Halovenus</taxon>
    </lineage>
</organism>
<keyword evidence="2" id="KW-0479">Metal-binding</keyword>
<dbReference type="Pfam" id="PF00067">
    <property type="entry name" value="p450"/>
    <property type="match status" value="1"/>
</dbReference>
<dbReference type="GO" id="GO:0046872">
    <property type="term" value="F:metal ion binding"/>
    <property type="evidence" value="ECO:0007669"/>
    <property type="project" value="UniProtKB-KW"/>
</dbReference>
<gene>
    <name evidence="4" type="ORF">ACFQQG_09805</name>
</gene>
<comment type="similarity">
    <text evidence="1">Belongs to the cytochrome P450 family.</text>
</comment>
<evidence type="ECO:0000313" key="4">
    <source>
        <dbReference type="EMBL" id="MFC7058417.1"/>
    </source>
</evidence>
<reference evidence="4 5" key="1">
    <citation type="journal article" date="2019" name="Int. J. Syst. Evol. Microbiol.">
        <title>The Global Catalogue of Microorganisms (GCM) 10K type strain sequencing project: providing services to taxonomists for standard genome sequencing and annotation.</title>
        <authorList>
            <consortium name="The Broad Institute Genomics Platform"/>
            <consortium name="The Broad Institute Genome Sequencing Center for Infectious Disease"/>
            <person name="Wu L."/>
            <person name="Ma J."/>
        </authorList>
    </citation>
    <scope>NUCLEOTIDE SEQUENCE [LARGE SCALE GENOMIC DNA]</scope>
    <source>
        <strain evidence="4 5">JCM 30072</strain>
    </source>
</reference>
<dbReference type="InterPro" id="IPR001128">
    <property type="entry name" value="Cyt_P450"/>
</dbReference>
<evidence type="ECO:0000256" key="1">
    <source>
        <dbReference type="ARBA" id="ARBA00010617"/>
    </source>
</evidence>
<evidence type="ECO:0000313" key="5">
    <source>
        <dbReference type="Proteomes" id="UP001596445"/>
    </source>
</evidence>
<evidence type="ECO:0000256" key="3">
    <source>
        <dbReference type="ARBA" id="ARBA00023004"/>
    </source>
</evidence>
<dbReference type="GeneID" id="76630407"/>
<keyword evidence="3" id="KW-0408">Iron</keyword>
<dbReference type="SUPFAM" id="SSF48264">
    <property type="entry name" value="Cytochrome P450"/>
    <property type="match status" value="1"/>
</dbReference>
<dbReference type="PRINTS" id="PR00465">
    <property type="entry name" value="EP450IV"/>
</dbReference>
<dbReference type="PANTHER" id="PTHR24305:SF166">
    <property type="entry name" value="CYTOCHROME P450 12A4, MITOCHONDRIAL-RELATED"/>
    <property type="match status" value="1"/>
</dbReference>
<dbReference type="AlphaFoldDB" id="A0ABD5W6R5"/>
<sequence length="426" mass="46476">MSERPPVASGRRPLVGHTPALLRDPLATIQRWGREDALVRVRVAGRTMVLVTAPDPARQVLATDSDSYQKAEIVRERLGTLQGNSLVLMEGAQWRERRQTLQPAFGPEKLPATGSLTTTYTREMVERWEPGSSVSVVEQTRTLVLAVLAEALFGLDLRGERTPIHEAAADVLARLDLRSPSAYLPEWVPTPTNWRFRRAVSTLHDRLDAVVEEGGDESLLGRMQAAGLSATAMRDELIALLFAGYDSTATALSCTLGLLGTHPGVQADLRDELDATLDGEPTTADLSELELLDAVVSESLRLYPPQYLLFREPTAETTLGGYSVAAGTTVVVAPWVLHRDPERWTAPTAFRPGRWLDDGPQSPEYAYLPYGGGPRYCLGATMADRLLRLAVAVVCQHHEFRASEPVSVTAGPTLSVAESLRLELGD</sequence>
<dbReference type="Proteomes" id="UP001596445">
    <property type="component" value="Unassembled WGS sequence"/>
</dbReference>
<comment type="caution">
    <text evidence="4">The sequence shown here is derived from an EMBL/GenBank/DDBJ whole genome shotgun (WGS) entry which is preliminary data.</text>
</comment>
<dbReference type="EMBL" id="JBHSZI010000001">
    <property type="protein sequence ID" value="MFC7058417.1"/>
    <property type="molecule type" value="Genomic_DNA"/>
</dbReference>
<dbReference type="Gene3D" id="1.10.630.10">
    <property type="entry name" value="Cytochrome P450"/>
    <property type="match status" value="1"/>
</dbReference>
<protein>
    <submittedName>
        <fullName evidence="4">Cytochrome P450</fullName>
    </submittedName>
</protein>
<proteinExistence type="inferred from homology"/>
<dbReference type="PRINTS" id="PR00385">
    <property type="entry name" value="P450"/>
</dbReference>
<dbReference type="InterPro" id="IPR036396">
    <property type="entry name" value="Cyt_P450_sf"/>
</dbReference>
<evidence type="ECO:0000256" key="2">
    <source>
        <dbReference type="ARBA" id="ARBA00022723"/>
    </source>
</evidence>
<dbReference type="PANTHER" id="PTHR24305">
    <property type="entry name" value="CYTOCHROME P450"/>
    <property type="match status" value="1"/>
</dbReference>
<accession>A0ABD5W6R5</accession>